<evidence type="ECO:0000313" key="6">
    <source>
        <dbReference type="EMBL" id="VFJ57589.1"/>
    </source>
</evidence>
<keyword evidence="4" id="KW-0862">Zinc</keyword>
<evidence type="ECO:0000259" key="5">
    <source>
        <dbReference type="Pfam" id="PF24827"/>
    </source>
</evidence>
<sequence length="345" mass="37561">MGAAFEIGGQKVPAGQKITLNLSIGSFNNHMPANMPVRVIHGRKPGPVLFVSAAVHGDEIIGVEIIRRLLRASAIRRLKGTLLCVPVVNTFGFINHQRYLPDRRDLNRSFPGAQNGSLAGQLAYLFRQEIVARSDFGIDLHSAARHRVNLPQIRFFPSKPELGEMALAFGAPVIMEAPLRAGSLRQTATDQGVGVLLYEAGEALRFDEFAVRVGVKGILNVLKHLEMIGGRQINPPRVAPVLASGSRWVRSPVGGMFRARKSIGERAIKDEILGYVSDPFGDSHEEVPSANSGIIIGRSNLPIVNPGDPLFHLAFVGKAKSASQNIETMEQDMESDPLFDEDEII</sequence>
<proteinExistence type="predicted"/>
<dbReference type="Gene3D" id="3.40.630.10">
    <property type="entry name" value="Zn peptidases"/>
    <property type="match status" value="1"/>
</dbReference>
<keyword evidence="2" id="KW-0479">Metal-binding</keyword>
<evidence type="ECO:0000256" key="2">
    <source>
        <dbReference type="ARBA" id="ARBA00022723"/>
    </source>
</evidence>
<evidence type="ECO:0000256" key="3">
    <source>
        <dbReference type="ARBA" id="ARBA00022801"/>
    </source>
</evidence>
<dbReference type="SUPFAM" id="SSF53187">
    <property type="entry name" value="Zn-dependent exopeptidases"/>
    <property type="match status" value="1"/>
</dbReference>
<comment type="cofactor">
    <cofactor evidence="1">
        <name>Zn(2+)</name>
        <dbReference type="ChEBI" id="CHEBI:29105"/>
    </cofactor>
</comment>
<dbReference type="InterPro" id="IPR053138">
    <property type="entry name" value="N-alpha-Ac-DABA_deacetylase"/>
</dbReference>
<dbReference type="EMBL" id="CAADEY010000060">
    <property type="protein sequence ID" value="VFJ57589.1"/>
    <property type="molecule type" value="Genomic_DNA"/>
</dbReference>
<dbReference type="GO" id="GO:0016788">
    <property type="term" value="F:hydrolase activity, acting on ester bonds"/>
    <property type="evidence" value="ECO:0007669"/>
    <property type="project" value="InterPro"/>
</dbReference>
<feature type="domain" description="Succinylglutamate desuccinylase/Aspartoacylase catalytic" evidence="5">
    <location>
        <begin position="45"/>
        <end position="225"/>
    </location>
</feature>
<dbReference type="EMBL" id="CAADEX010000072">
    <property type="protein sequence ID" value="VFJ58217.1"/>
    <property type="molecule type" value="Genomic_DNA"/>
</dbReference>
<dbReference type="GO" id="GO:0046872">
    <property type="term" value="F:metal ion binding"/>
    <property type="evidence" value="ECO:0007669"/>
    <property type="project" value="UniProtKB-KW"/>
</dbReference>
<dbReference type="CDD" id="cd06251">
    <property type="entry name" value="M14_ASTE_ASPA-like"/>
    <property type="match status" value="1"/>
</dbReference>
<protein>
    <recommendedName>
        <fullName evidence="5">Succinylglutamate desuccinylase/Aspartoacylase catalytic domain-containing protein</fullName>
    </recommendedName>
</protein>
<reference evidence="6" key="1">
    <citation type="submission" date="2019-02" db="EMBL/GenBank/DDBJ databases">
        <authorList>
            <person name="Gruber-Vodicka R. H."/>
            <person name="Seah K. B. B."/>
        </authorList>
    </citation>
    <scope>NUCLEOTIDE SEQUENCE</scope>
    <source>
        <strain evidence="6">BECK_DK161</strain>
        <strain evidence="7">BECK_DK47</strain>
    </source>
</reference>
<accession>A0A450SUD2</accession>
<dbReference type="PIRSF" id="PIRSF039012">
    <property type="entry name" value="ASP"/>
    <property type="match status" value="1"/>
</dbReference>
<dbReference type="AlphaFoldDB" id="A0A450SUD2"/>
<dbReference type="GO" id="GO:0016811">
    <property type="term" value="F:hydrolase activity, acting on carbon-nitrogen (but not peptide) bonds, in linear amides"/>
    <property type="evidence" value="ECO:0007669"/>
    <property type="project" value="InterPro"/>
</dbReference>
<keyword evidence="3" id="KW-0378">Hydrolase</keyword>
<evidence type="ECO:0000256" key="1">
    <source>
        <dbReference type="ARBA" id="ARBA00001947"/>
    </source>
</evidence>
<evidence type="ECO:0000256" key="4">
    <source>
        <dbReference type="ARBA" id="ARBA00022833"/>
    </source>
</evidence>
<dbReference type="PANTHER" id="PTHR37326:SF2">
    <property type="entry name" value="SUCCINYLGLUTAMATE DESUCCINYLASE_ASPARTOACYLASE FAMILY PROTEIN"/>
    <property type="match status" value="1"/>
</dbReference>
<dbReference type="Pfam" id="PF24827">
    <property type="entry name" value="AstE_AspA_cat"/>
    <property type="match status" value="1"/>
</dbReference>
<dbReference type="PANTHER" id="PTHR37326">
    <property type="entry name" value="BLL3975 PROTEIN"/>
    <property type="match status" value="1"/>
</dbReference>
<organism evidence="6">
    <name type="scientific">Candidatus Kentrum sp. DK</name>
    <dbReference type="NCBI Taxonomy" id="2126562"/>
    <lineage>
        <taxon>Bacteria</taxon>
        <taxon>Pseudomonadati</taxon>
        <taxon>Pseudomonadota</taxon>
        <taxon>Gammaproteobacteria</taxon>
        <taxon>Candidatus Kentrum</taxon>
    </lineage>
</organism>
<name>A0A450SUD2_9GAMM</name>
<gene>
    <name evidence="7" type="ORF">BECKDK2373B_GA0170837_10725</name>
    <name evidence="6" type="ORF">BECKDK2373C_GA0170839_106026</name>
</gene>
<evidence type="ECO:0000313" key="7">
    <source>
        <dbReference type="EMBL" id="VFJ58217.1"/>
    </source>
</evidence>
<dbReference type="InterPro" id="IPR043795">
    <property type="entry name" value="N-alpha-Ac-DABA-like"/>
</dbReference>
<dbReference type="InterPro" id="IPR055438">
    <property type="entry name" value="AstE_AspA_cat"/>
</dbReference>